<feature type="compositionally biased region" description="Polar residues" evidence="1">
    <location>
        <begin position="20"/>
        <end position="38"/>
    </location>
</feature>
<proteinExistence type="predicted"/>
<evidence type="ECO:0000313" key="3">
    <source>
        <dbReference type="Proteomes" id="UP000266673"/>
    </source>
</evidence>
<feature type="compositionally biased region" description="Low complexity" evidence="1">
    <location>
        <begin position="48"/>
        <end position="59"/>
    </location>
</feature>
<feature type="region of interest" description="Disordered" evidence="1">
    <location>
        <begin position="1"/>
        <end position="62"/>
    </location>
</feature>
<dbReference type="Proteomes" id="UP000266673">
    <property type="component" value="Unassembled WGS sequence"/>
</dbReference>
<sequence length="124" mass="13561">MSNNSNENSSAFSSQPASSITDNSSQSQPNIANSSTPFNLPAQPNIDNSNNPSKNRSSSVPTHISKSVSYYHYSTYSPSITENNAYNDDLADSSDSSKSIISVHNIFSKMKARHMSKQSRQQTH</sequence>
<feature type="compositionally biased region" description="Low complexity" evidence="1">
    <location>
        <begin position="1"/>
        <end position="19"/>
    </location>
</feature>
<protein>
    <submittedName>
        <fullName evidence="2">Uncharacterized protein</fullName>
    </submittedName>
</protein>
<evidence type="ECO:0000313" key="2">
    <source>
        <dbReference type="EMBL" id="RIB00813.1"/>
    </source>
</evidence>
<reference evidence="2 3" key="1">
    <citation type="submission" date="2018-06" db="EMBL/GenBank/DDBJ databases">
        <title>Comparative genomics reveals the genomic features of Rhizophagus irregularis, R. cerebriforme, R. diaphanum and Gigaspora rosea, and their symbiotic lifestyle signature.</title>
        <authorList>
            <person name="Morin E."/>
            <person name="San Clemente H."/>
            <person name="Chen E.C.H."/>
            <person name="De La Providencia I."/>
            <person name="Hainaut M."/>
            <person name="Kuo A."/>
            <person name="Kohler A."/>
            <person name="Murat C."/>
            <person name="Tang N."/>
            <person name="Roy S."/>
            <person name="Loubradou J."/>
            <person name="Henrissat B."/>
            <person name="Grigoriev I.V."/>
            <person name="Corradi N."/>
            <person name="Roux C."/>
            <person name="Martin F.M."/>
        </authorList>
    </citation>
    <scope>NUCLEOTIDE SEQUENCE [LARGE SCALE GENOMIC DNA]</scope>
    <source>
        <strain evidence="2 3">DAOM 194757</strain>
    </source>
</reference>
<keyword evidence="3" id="KW-1185">Reference proteome</keyword>
<gene>
    <name evidence="2" type="ORF">C2G38_2232860</name>
</gene>
<name>A0A397U073_9GLOM</name>
<comment type="caution">
    <text evidence="2">The sequence shown here is derived from an EMBL/GenBank/DDBJ whole genome shotgun (WGS) entry which is preliminary data.</text>
</comment>
<organism evidence="2 3">
    <name type="scientific">Gigaspora rosea</name>
    <dbReference type="NCBI Taxonomy" id="44941"/>
    <lineage>
        <taxon>Eukaryota</taxon>
        <taxon>Fungi</taxon>
        <taxon>Fungi incertae sedis</taxon>
        <taxon>Mucoromycota</taxon>
        <taxon>Glomeromycotina</taxon>
        <taxon>Glomeromycetes</taxon>
        <taxon>Diversisporales</taxon>
        <taxon>Gigasporaceae</taxon>
        <taxon>Gigaspora</taxon>
    </lineage>
</organism>
<dbReference type="EMBL" id="QKWP01003593">
    <property type="protein sequence ID" value="RIB00813.1"/>
    <property type="molecule type" value="Genomic_DNA"/>
</dbReference>
<accession>A0A397U073</accession>
<evidence type="ECO:0000256" key="1">
    <source>
        <dbReference type="SAM" id="MobiDB-lite"/>
    </source>
</evidence>
<dbReference type="AlphaFoldDB" id="A0A397U073"/>